<accession>A0A8D8WSY0</accession>
<reference evidence="1" key="1">
    <citation type="submission" date="2021-05" db="EMBL/GenBank/DDBJ databases">
        <authorList>
            <person name="Alioto T."/>
            <person name="Alioto T."/>
            <person name="Gomez Garrido J."/>
        </authorList>
    </citation>
    <scope>NUCLEOTIDE SEQUENCE</scope>
</reference>
<dbReference type="EMBL" id="HBUF01220410">
    <property type="protein sequence ID" value="CAG6669199.1"/>
    <property type="molecule type" value="Transcribed_RNA"/>
</dbReference>
<name>A0A8D8WSY0_9HEMI</name>
<evidence type="ECO:0000313" key="1">
    <source>
        <dbReference type="EMBL" id="CAG6669199.1"/>
    </source>
</evidence>
<protein>
    <submittedName>
        <fullName evidence="1">Uncharacterized protein</fullName>
    </submittedName>
</protein>
<organism evidence="1">
    <name type="scientific">Cacopsylla melanoneura</name>
    <dbReference type="NCBI Taxonomy" id="428564"/>
    <lineage>
        <taxon>Eukaryota</taxon>
        <taxon>Metazoa</taxon>
        <taxon>Ecdysozoa</taxon>
        <taxon>Arthropoda</taxon>
        <taxon>Hexapoda</taxon>
        <taxon>Insecta</taxon>
        <taxon>Pterygota</taxon>
        <taxon>Neoptera</taxon>
        <taxon>Paraneoptera</taxon>
        <taxon>Hemiptera</taxon>
        <taxon>Sternorrhyncha</taxon>
        <taxon>Psylloidea</taxon>
        <taxon>Psyllidae</taxon>
        <taxon>Psyllinae</taxon>
        <taxon>Cacopsylla</taxon>
    </lineage>
</organism>
<sequence length="111" mass="12388">MAEFQSDRAVRIDVSKTFGNLLVGGMRGRVFDARQECARYNVHAGLGQSVMVNFGDIGSTRYPRIRMCCMIAPVGTVGTMKRVLWDMDILENGFTRFGSLQLCCEFIIVIA</sequence>
<dbReference type="AlphaFoldDB" id="A0A8D8WSY0"/>
<proteinExistence type="predicted"/>